<organism evidence="1 2">
    <name type="scientific">Pedobacter quisquiliarum</name>
    <dbReference type="NCBI Taxonomy" id="1834438"/>
    <lineage>
        <taxon>Bacteria</taxon>
        <taxon>Pseudomonadati</taxon>
        <taxon>Bacteroidota</taxon>
        <taxon>Sphingobacteriia</taxon>
        <taxon>Sphingobacteriales</taxon>
        <taxon>Sphingobacteriaceae</taxon>
        <taxon>Pedobacter</taxon>
    </lineage>
</organism>
<gene>
    <name evidence="1" type="ORF">GCM10011387_15980</name>
</gene>
<sequence>MTLKELKLDLNFDRLKTYFPNITEEQKAAIKQKGGYWFNFEWEYEDSRYIRIYNQLFTILDGYDLQEHINELYFILITLDDEFMAIKDLLDQDYIDTQTSKEVAQFLLAFKSAKPNQAFSLVAKSITSTASIKDEGIAKWMCQLIYEAIEAQKFPFDIFGEKIQLHLFGQDFHNKPLTLENLETASKLNLRKPTYKKYLAKICIHLRAYLNEHTNLTTPDGVLLANTHATLFFDMFELFGYVDRMKITSEPKDYIHALLRNYLK</sequence>
<evidence type="ECO:0000313" key="2">
    <source>
        <dbReference type="Proteomes" id="UP000651668"/>
    </source>
</evidence>
<reference evidence="1" key="2">
    <citation type="submission" date="2020-09" db="EMBL/GenBank/DDBJ databases">
        <authorList>
            <person name="Sun Q."/>
            <person name="Zhou Y."/>
        </authorList>
    </citation>
    <scope>NUCLEOTIDE SEQUENCE</scope>
    <source>
        <strain evidence="1">CGMCC 1.15343</strain>
    </source>
</reference>
<comment type="caution">
    <text evidence="1">The sequence shown here is derived from an EMBL/GenBank/DDBJ whole genome shotgun (WGS) entry which is preliminary data.</text>
</comment>
<dbReference type="RefSeq" id="WP_188626341.1">
    <property type="nucleotide sequence ID" value="NZ_BMIL01000004.1"/>
</dbReference>
<protein>
    <submittedName>
        <fullName evidence="1">Uncharacterized protein</fullName>
    </submittedName>
</protein>
<accession>A0A916U951</accession>
<proteinExistence type="predicted"/>
<dbReference type="EMBL" id="BMIL01000004">
    <property type="protein sequence ID" value="GGC63173.1"/>
    <property type="molecule type" value="Genomic_DNA"/>
</dbReference>
<keyword evidence="2" id="KW-1185">Reference proteome</keyword>
<evidence type="ECO:0000313" key="1">
    <source>
        <dbReference type="EMBL" id="GGC63173.1"/>
    </source>
</evidence>
<reference evidence="1" key="1">
    <citation type="journal article" date="2014" name="Int. J. Syst. Evol. Microbiol.">
        <title>Complete genome sequence of Corynebacterium casei LMG S-19264T (=DSM 44701T), isolated from a smear-ripened cheese.</title>
        <authorList>
            <consortium name="US DOE Joint Genome Institute (JGI-PGF)"/>
            <person name="Walter F."/>
            <person name="Albersmeier A."/>
            <person name="Kalinowski J."/>
            <person name="Ruckert C."/>
        </authorList>
    </citation>
    <scope>NUCLEOTIDE SEQUENCE</scope>
    <source>
        <strain evidence="1">CGMCC 1.15343</strain>
    </source>
</reference>
<dbReference type="AlphaFoldDB" id="A0A916U951"/>
<dbReference type="Proteomes" id="UP000651668">
    <property type="component" value="Unassembled WGS sequence"/>
</dbReference>
<name>A0A916U951_9SPHI</name>